<feature type="region of interest" description="Disordered" evidence="3">
    <location>
        <begin position="168"/>
        <end position="198"/>
    </location>
</feature>
<reference evidence="5" key="1">
    <citation type="submission" date="2024-05" db="EMBL/GenBank/DDBJ databases">
        <title>30 novel species of actinomycetes from the DSMZ collection.</title>
        <authorList>
            <person name="Nouioui I."/>
        </authorList>
    </citation>
    <scope>NUCLEOTIDE SEQUENCE</scope>
    <source>
        <strain evidence="5">DSM 40473</strain>
    </source>
</reference>
<dbReference type="Pfam" id="PF01494">
    <property type="entry name" value="FAD_binding_3"/>
    <property type="match status" value="1"/>
</dbReference>
<feature type="domain" description="FAD-binding" evidence="4">
    <location>
        <begin position="3"/>
        <end position="350"/>
    </location>
</feature>
<protein>
    <submittedName>
        <fullName evidence="5">FAD-dependent monooxygenase</fullName>
    </submittedName>
</protein>
<dbReference type="PANTHER" id="PTHR13789:SF309">
    <property type="entry name" value="PUTATIVE (AFU_ORTHOLOGUE AFUA_6G14510)-RELATED"/>
    <property type="match status" value="1"/>
</dbReference>
<dbReference type="Proteomes" id="UP001180531">
    <property type="component" value="Unassembled WGS sequence"/>
</dbReference>
<name>A0ABU2SK53_9ACTN</name>
<comment type="caution">
    <text evidence="5">The sequence shown here is derived from an EMBL/GenBank/DDBJ whole genome shotgun (WGS) entry which is preliminary data.</text>
</comment>
<dbReference type="GO" id="GO:0004497">
    <property type="term" value="F:monooxygenase activity"/>
    <property type="evidence" value="ECO:0007669"/>
    <property type="project" value="UniProtKB-KW"/>
</dbReference>
<dbReference type="RefSeq" id="WP_311609620.1">
    <property type="nucleotide sequence ID" value="NZ_JAVRFI010000004.1"/>
</dbReference>
<accession>A0ABU2SK53</accession>
<evidence type="ECO:0000313" key="6">
    <source>
        <dbReference type="Proteomes" id="UP001180531"/>
    </source>
</evidence>
<proteinExistence type="predicted"/>
<evidence type="ECO:0000256" key="1">
    <source>
        <dbReference type="ARBA" id="ARBA00023002"/>
    </source>
</evidence>
<evidence type="ECO:0000256" key="2">
    <source>
        <dbReference type="ARBA" id="ARBA00023033"/>
    </source>
</evidence>
<dbReference type="InterPro" id="IPR050493">
    <property type="entry name" value="FAD-dep_Monooxygenase_BioMet"/>
</dbReference>
<keyword evidence="1" id="KW-0560">Oxidoreductase</keyword>
<keyword evidence="2 5" id="KW-0503">Monooxygenase</keyword>
<dbReference type="PRINTS" id="PR00420">
    <property type="entry name" value="RNGMNOXGNASE"/>
</dbReference>
<sequence length="400" mass="42290">MAHALIIGGGVAGPVAAMALRRAGLDATVYEAVPAGAGPSGSFLTLFANGLSALRAIGADEPVRAVSCAADTVESYSETGRLLGRRPMSGSGEAGLSPRTVPRAVLCRVLREEAARRGIRVEQGKRLVGLTTRSHGRMVASFADGTHAEGSLVIGADGIRSRVRALLDPASPPPRHTGQFTVSGRTGPRTTVDGAEPAPPRTFRMYYGRGGFFGCTTAPDGSTFWFANVPGPELPRAVLAAATPDGWRRRVGEVFAADDTPAAAIVAATGDDVVGVNCYDLPSTPVWHDERTVLIGDAAHATAPNAAQGASLAIEDGVVLARCLRDLPGTGRAFEGYERLRRERVERVVALSASLARRRPVTAEERRARDAEVERRLARPGRPVRDWLTGYRIDWAAPVH</sequence>
<dbReference type="SUPFAM" id="SSF51905">
    <property type="entry name" value="FAD/NAD(P)-binding domain"/>
    <property type="match status" value="1"/>
</dbReference>
<evidence type="ECO:0000256" key="3">
    <source>
        <dbReference type="SAM" id="MobiDB-lite"/>
    </source>
</evidence>
<dbReference type="Gene3D" id="3.50.50.60">
    <property type="entry name" value="FAD/NAD(P)-binding domain"/>
    <property type="match status" value="1"/>
</dbReference>
<organism evidence="5 6">
    <name type="scientific">Streptomyces hesseae</name>
    <dbReference type="NCBI Taxonomy" id="3075519"/>
    <lineage>
        <taxon>Bacteria</taxon>
        <taxon>Bacillati</taxon>
        <taxon>Actinomycetota</taxon>
        <taxon>Actinomycetes</taxon>
        <taxon>Kitasatosporales</taxon>
        <taxon>Streptomycetaceae</taxon>
        <taxon>Streptomyces</taxon>
    </lineage>
</organism>
<dbReference type="InterPro" id="IPR002938">
    <property type="entry name" value="FAD-bd"/>
</dbReference>
<keyword evidence="6" id="KW-1185">Reference proteome</keyword>
<evidence type="ECO:0000313" key="5">
    <source>
        <dbReference type="EMBL" id="MDT0449366.1"/>
    </source>
</evidence>
<gene>
    <name evidence="5" type="ORF">RM609_09790</name>
</gene>
<dbReference type="InterPro" id="IPR036188">
    <property type="entry name" value="FAD/NAD-bd_sf"/>
</dbReference>
<dbReference type="PANTHER" id="PTHR13789">
    <property type="entry name" value="MONOOXYGENASE"/>
    <property type="match status" value="1"/>
</dbReference>
<evidence type="ECO:0000259" key="4">
    <source>
        <dbReference type="Pfam" id="PF01494"/>
    </source>
</evidence>
<dbReference type="EMBL" id="JAVRFI010000004">
    <property type="protein sequence ID" value="MDT0449366.1"/>
    <property type="molecule type" value="Genomic_DNA"/>
</dbReference>